<dbReference type="Proteomes" id="UP000236291">
    <property type="component" value="Unassembled WGS sequence"/>
</dbReference>
<dbReference type="AlphaFoldDB" id="A0A2K3PLZ9"/>
<evidence type="ECO:0000256" key="1">
    <source>
        <dbReference type="SAM" id="MobiDB-lite"/>
    </source>
</evidence>
<reference evidence="2 3" key="1">
    <citation type="journal article" date="2014" name="Am. J. Bot.">
        <title>Genome assembly and annotation for red clover (Trifolium pratense; Fabaceae).</title>
        <authorList>
            <person name="Istvanek J."/>
            <person name="Jaros M."/>
            <person name="Krenek A."/>
            <person name="Repkova J."/>
        </authorList>
    </citation>
    <scope>NUCLEOTIDE SEQUENCE [LARGE SCALE GENOMIC DNA]</scope>
    <source>
        <strain evidence="3">cv. Tatra</strain>
        <tissue evidence="2">Young leaves</tissue>
    </source>
</reference>
<feature type="region of interest" description="Disordered" evidence="1">
    <location>
        <begin position="151"/>
        <end position="179"/>
    </location>
</feature>
<sequence>MPPTPMDNEVIGLLKDTRLIKTITKIGRCFEKLVKENSGKECNTEGNNDYHKEFLGRSKDDVSKDAGKIAQEITAIELKYWLKKGLFPAGKLSNKYAILNKIGAANWAQTNHSTTTIWLLPQKKYNDMGETIRTNRTRKINVDNLIKSMTQEAEEREKEVRNDKANTAIWKSEDGHDKA</sequence>
<gene>
    <name evidence="2" type="ORF">L195_g013019</name>
</gene>
<organism evidence="2 3">
    <name type="scientific">Trifolium pratense</name>
    <name type="common">Red clover</name>
    <dbReference type="NCBI Taxonomy" id="57577"/>
    <lineage>
        <taxon>Eukaryota</taxon>
        <taxon>Viridiplantae</taxon>
        <taxon>Streptophyta</taxon>
        <taxon>Embryophyta</taxon>
        <taxon>Tracheophyta</taxon>
        <taxon>Spermatophyta</taxon>
        <taxon>Magnoliopsida</taxon>
        <taxon>eudicotyledons</taxon>
        <taxon>Gunneridae</taxon>
        <taxon>Pentapetalae</taxon>
        <taxon>rosids</taxon>
        <taxon>fabids</taxon>
        <taxon>Fabales</taxon>
        <taxon>Fabaceae</taxon>
        <taxon>Papilionoideae</taxon>
        <taxon>50 kb inversion clade</taxon>
        <taxon>NPAAA clade</taxon>
        <taxon>Hologalegina</taxon>
        <taxon>IRL clade</taxon>
        <taxon>Trifolieae</taxon>
        <taxon>Trifolium</taxon>
    </lineage>
</organism>
<dbReference type="EMBL" id="ASHM01008405">
    <property type="protein sequence ID" value="PNY16302.1"/>
    <property type="molecule type" value="Genomic_DNA"/>
</dbReference>
<comment type="caution">
    <text evidence="2">The sequence shown here is derived from an EMBL/GenBank/DDBJ whole genome shotgun (WGS) entry which is preliminary data.</text>
</comment>
<feature type="compositionally biased region" description="Basic and acidic residues" evidence="1">
    <location>
        <begin position="153"/>
        <end position="164"/>
    </location>
</feature>
<name>A0A2K3PLZ9_TRIPR</name>
<evidence type="ECO:0000313" key="2">
    <source>
        <dbReference type="EMBL" id="PNY16302.1"/>
    </source>
</evidence>
<accession>A0A2K3PLZ9</accession>
<protein>
    <submittedName>
        <fullName evidence="2">Envelope-like protein</fullName>
    </submittedName>
</protein>
<evidence type="ECO:0000313" key="3">
    <source>
        <dbReference type="Proteomes" id="UP000236291"/>
    </source>
</evidence>
<reference evidence="2 3" key="2">
    <citation type="journal article" date="2017" name="Front. Plant Sci.">
        <title>Gene Classification and Mining of Molecular Markers Useful in Red Clover (Trifolium pratense) Breeding.</title>
        <authorList>
            <person name="Istvanek J."/>
            <person name="Dluhosova J."/>
            <person name="Dluhos P."/>
            <person name="Patkova L."/>
            <person name="Nedelnik J."/>
            <person name="Repkova J."/>
        </authorList>
    </citation>
    <scope>NUCLEOTIDE SEQUENCE [LARGE SCALE GENOMIC DNA]</scope>
    <source>
        <strain evidence="3">cv. Tatra</strain>
        <tissue evidence="2">Young leaves</tissue>
    </source>
</reference>
<proteinExistence type="predicted"/>